<sequence>MTSSDLSDNLVEVYFRMAKWVLGFIGFWPLDPLNRLTILKIIINLIVLLTAIIGELRFSWIIRDDLLEALDALCPCLTKLVTWLKLVCFLIYRKELAILLNDFLKHIKEDTKDKLKNSMITKVTFLIHIWWMILYFFGISVNCLYVFKPIIIWTYHRFINGINDKWISLPFQAALPYADMTQLDSKFLYSIVYIFLVHSGNVTIFGFPGADGMFMSMCMYISNCYQCLQEDFKKTFKDYSQTEINVKINNIVYGKLSAIVKRQQNVIKMFNSLNHVYKFMIFGHFLFASINMGIVLMNVQLTTGMTKIVNITFVFGACTQLYTYCYGAEHVNTNYLQISETLYFCDWYRYDKRVKSLINFVLLESQRGSLMSVPFFPPSLPLFSSIIQTSGSYFTLLQTFL</sequence>
<protein>
    <recommendedName>
        <fullName evidence="10">Odorant receptor</fullName>
    </recommendedName>
</protein>
<evidence type="ECO:0000256" key="3">
    <source>
        <dbReference type="ARBA" id="ARBA00022606"/>
    </source>
</evidence>
<evidence type="ECO:0000256" key="4">
    <source>
        <dbReference type="ARBA" id="ARBA00022692"/>
    </source>
</evidence>
<dbReference type="AlphaFoldDB" id="A0A1B3B7A7"/>
<dbReference type="GO" id="GO:0007165">
    <property type="term" value="P:signal transduction"/>
    <property type="evidence" value="ECO:0007669"/>
    <property type="project" value="UniProtKB-KW"/>
</dbReference>
<evidence type="ECO:0000256" key="7">
    <source>
        <dbReference type="ARBA" id="ARBA00023136"/>
    </source>
</evidence>
<keyword evidence="4 10" id="KW-0812">Transmembrane</keyword>
<feature type="transmembrane region" description="Helical" evidence="10">
    <location>
        <begin position="276"/>
        <end position="297"/>
    </location>
</feature>
<keyword evidence="7 10" id="KW-0472">Membrane</keyword>
<dbReference type="GO" id="GO:0004984">
    <property type="term" value="F:olfactory receptor activity"/>
    <property type="evidence" value="ECO:0007669"/>
    <property type="project" value="InterPro"/>
</dbReference>
<dbReference type="InterPro" id="IPR004117">
    <property type="entry name" value="7tm6_olfct_rcpt"/>
</dbReference>
<feature type="transmembrane region" description="Helical" evidence="10">
    <location>
        <begin position="125"/>
        <end position="147"/>
    </location>
</feature>
<keyword evidence="6 10" id="KW-1133">Transmembrane helix</keyword>
<keyword evidence="2" id="KW-1003">Cell membrane</keyword>
<dbReference type="PANTHER" id="PTHR21137">
    <property type="entry name" value="ODORANT RECEPTOR"/>
    <property type="match status" value="1"/>
</dbReference>
<keyword evidence="8 10" id="KW-0675">Receptor</keyword>
<dbReference type="PANTHER" id="PTHR21137:SF26">
    <property type="entry name" value="ODORANT RECEPTOR 10A-RELATED"/>
    <property type="match status" value="1"/>
</dbReference>
<name>A0A1B3B7A7_SCAPY</name>
<dbReference type="EMBL" id="KU291843">
    <property type="protein sequence ID" value="AOE48093.1"/>
    <property type="molecule type" value="mRNA"/>
</dbReference>
<feature type="transmembrane region" description="Helical" evidence="10">
    <location>
        <begin position="187"/>
        <end position="207"/>
    </location>
</feature>
<keyword evidence="3 10" id="KW-0716">Sensory transduction</keyword>
<evidence type="ECO:0000313" key="11">
    <source>
        <dbReference type="EMBL" id="AOE48093.1"/>
    </source>
</evidence>
<evidence type="ECO:0000256" key="6">
    <source>
        <dbReference type="ARBA" id="ARBA00022989"/>
    </source>
</evidence>
<reference evidence="11" key="2">
    <citation type="journal article" date="2016" name="PLoS ONE">
        <title>Molecular Characterization and Sex Distribution of Chemosensory Receptor Gene Family Based on Transcriptome Analysis of Scaeva pyrastri.</title>
        <authorList>
            <person name="Li X.M."/>
            <person name="Zhu X.Y."/>
            <person name="He P."/>
            <person name="Xu L."/>
            <person name="Sun L."/>
            <person name="Chen L."/>
            <person name="Wang Z.Q."/>
            <person name="Deng D.G."/>
            <person name="Zhang Y.N."/>
        </authorList>
    </citation>
    <scope>NUCLEOTIDE SEQUENCE</scope>
</reference>
<dbReference type="Pfam" id="PF02949">
    <property type="entry name" value="7tm_6"/>
    <property type="match status" value="1"/>
</dbReference>
<comment type="subcellular location">
    <subcellularLocation>
        <location evidence="1 10">Cell membrane</location>
        <topology evidence="1 10">Multi-pass membrane protein</topology>
    </subcellularLocation>
</comment>
<evidence type="ECO:0000256" key="10">
    <source>
        <dbReference type="RuleBase" id="RU351113"/>
    </source>
</evidence>
<comment type="similarity">
    <text evidence="10">Belongs to the insect chemoreceptor superfamily. Heteromeric odorant receptor channel (TC 1.A.69) family.</text>
</comment>
<keyword evidence="9 10" id="KW-0807">Transducer</keyword>
<feature type="transmembrane region" description="Helical" evidence="10">
    <location>
        <begin position="42"/>
        <end position="62"/>
    </location>
</feature>
<evidence type="ECO:0000256" key="8">
    <source>
        <dbReference type="ARBA" id="ARBA00023170"/>
    </source>
</evidence>
<evidence type="ECO:0000256" key="1">
    <source>
        <dbReference type="ARBA" id="ARBA00004651"/>
    </source>
</evidence>
<feature type="transmembrane region" description="Helical" evidence="10">
    <location>
        <begin position="13"/>
        <end position="30"/>
    </location>
</feature>
<dbReference type="GO" id="GO:0005886">
    <property type="term" value="C:plasma membrane"/>
    <property type="evidence" value="ECO:0007669"/>
    <property type="project" value="UniProtKB-SubCell"/>
</dbReference>
<evidence type="ECO:0000256" key="9">
    <source>
        <dbReference type="ARBA" id="ARBA00023224"/>
    </source>
</evidence>
<organism evidence="11">
    <name type="scientific">Scaeva pyrastri</name>
    <name type="common">Hoverfly</name>
    <name type="synonym">Musca pyrastri</name>
    <dbReference type="NCBI Taxonomy" id="219539"/>
    <lineage>
        <taxon>Eukaryota</taxon>
        <taxon>Metazoa</taxon>
        <taxon>Ecdysozoa</taxon>
        <taxon>Arthropoda</taxon>
        <taxon>Hexapoda</taxon>
        <taxon>Insecta</taxon>
        <taxon>Pterygota</taxon>
        <taxon>Neoptera</taxon>
        <taxon>Endopterygota</taxon>
        <taxon>Diptera</taxon>
        <taxon>Brachycera</taxon>
        <taxon>Muscomorpha</taxon>
        <taxon>Syrphoidea</taxon>
        <taxon>Syrphidae</taxon>
        <taxon>Syrphinae</taxon>
        <taxon>Syrphini</taxon>
        <taxon>Scaeva</taxon>
    </lineage>
</organism>
<comment type="caution">
    <text evidence="10">Lacks conserved residue(s) required for the propagation of feature annotation.</text>
</comment>
<accession>A0A1B3B7A7</accession>
<evidence type="ECO:0000256" key="5">
    <source>
        <dbReference type="ARBA" id="ARBA00022725"/>
    </source>
</evidence>
<keyword evidence="5 10" id="KW-0552">Olfaction</keyword>
<proteinExistence type="evidence at transcript level"/>
<dbReference type="GO" id="GO:0005549">
    <property type="term" value="F:odorant binding"/>
    <property type="evidence" value="ECO:0007669"/>
    <property type="project" value="InterPro"/>
</dbReference>
<reference evidence="11" key="1">
    <citation type="submission" date="2015-12" db="EMBL/GenBank/DDBJ databases">
        <authorList>
            <person name="Shamseldin A."/>
            <person name="Moawad H."/>
            <person name="Abd El-Rahim W.M."/>
            <person name="Sadowsky M.J."/>
        </authorList>
    </citation>
    <scope>NUCLEOTIDE SEQUENCE</scope>
</reference>
<evidence type="ECO:0000256" key="2">
    <source>
        <dbReference type="ARBA" id="ARBA00022475"/>
    </source>
</evidence>